<gene>
    <name evidence="1" type="ORF">GCM10009741_11820</name>
</gene>
<comment type="caution">
    <text evidence="1">The sequence shown here is derived from an EMBL/GenBank/DDBJ whole genome shotgun (WGS) entry which is preliminary data.</text>
</comment>
<organism evidence="1 2">
    <name type="scientific">Kribbella lupini</name>
    <dbReference type="NCBI Taxonomy" id="291602"/>
    <lineage>
        <taxon>Bacteria</taxon>
        <taxon>Bacillati</taxon>
        <taxon>Actinomycetota</taxon>
        <taxon>Actinomycetes</taxon>
        <taxon>Propionibacteriales</taxon>
        <taxon>Kribbellaceae</taxon>
        <taxon>Kribbella</taxon>
    </lineage>
</organism>
<dbReference type="EMBL" id="BAAANC010000001">
    <property type="protein sequence ID" value="GAA1515031.1"/>
    <property type="molecule type" value="Genomic_DNA"/>
</dbReference>
<keyword evidence="2" id="KW-1185">Reference proteome</keyword>
<evidence type="ECO:0000313" key="2">
    <source>
        <dbReference type="Proteomes" id="UP001500363"/>
    </source>
</evidence>
<name>A0ABP4L2C2_9ACTN</name>
<accession>A0ABP4L2C2</accession>
<dbReference type="Proteomes" id="UP001500363">
    <property type="component" value="Unassembled WGS sequence"/>
</dbReference>
<evidence type="ECO:0000313" key="1">
    <source>
        <dbReference type="EMBL" id="GAA1515031.1"/>
    </source>
</evidence>
<proteinExistence type="predicted"/>
<reference evidence="2" key="1">
    <citation type="journal article" date="2019" name="Int. J. Syst. Evol. Microbiol.">
        <title>The Global Catalogue of Microorganisms (GCM) 10K type strain sequencing project: providing services to taxonomists for standard genome sequencing and annotation.</title>
        <authorList>
            <consortium name="The Broad Institute Genomics Platform"/>
            <consortium name="The Broad Institute Genome Sequencing Center for Infectious Disease"/>
            <person name="Wu L."/>
            <person name="Ma J."/>
        </authorList>
    </citation>
    <scope>NUCLEOTIDE SEQUENCE [LARGE SCALE GENOMIC DNA]</scope>
    <source>
        <strain evidence="2">JCM 14303</strain>
    </source>
</reference>
<sequence length="127" mass="13077">MFQGGTDLMSDFVLDAARTLAELAGTGAALAVQEASKEAGQSAAKKILGKIAGLLKKPEPDVADYEHALRAALADGTVQEDELRSLVLQAGSVRSESGIAQGNSTVNNTSDVAFINSVHNGPTTIHS</sequence>
<protein>
    <submittedName>
        <fullName evidence="1">Uncharacterized protein</fullName>
    </submittedName>
</protein>